<dbReference type="Gene3D" id="3.90.25.10">
    <property type="entry name" value="UDP-galactose 4-epimerase, domain 1"/>
    <property type="match status" value="2"/>
</dbReference>
<sequence>MHILVTGGTGYIGSHCVLQLLQSSYTVTLCKKYGVKNLVFSSSVTVYGTSAKHPIKEDEATGAHPSGIIGEDQKGIPNNLVPYISQVINGKLPFLTIFGDDFNTSDGTCIRDYIHVMDTARANLCALSRIFKERHIGFETYNIGMGKGYSVLEVVKAMENASGKKIPIKIMPHRAGDVEYLCCDPTLASKNLKWRAQFDLDEMCQDVLNWQKKNPQGYVDEKHENLKNG</sequence>
<dbReference type="Gene3D" id="3.40.50.720">
    <property type="entry name" value="NAD(P)-binding Rossmann-like Domain"/>
    <property type="match status" value="2"/>
</dbReference>
<organism evidence="10 11">
    <name type="scientific">Panagrolaimus davidi</name>
    <dbReference type="NCBI Taxonomy" id="227884"/>
    <lineage>
        <taxon>Eukaryota</taxon>
        <taxon>Metazoa</taxon>
        <taxon>Ecdysozoa</taxon>
        <taxon>Nematoda</taxon>
        <taxon>Chromadorea</taxon>
        <taxon>Rhabditida</taxon>
        <taxon>Tylenchina</taxon>
        <taxon>Panagrolaimomorpha</taxon>
        <taxon>Panagrolaimoidea</taxon>
        <taxon>Panagrolaimidae</taxon>
        <taxon>Panagrolaimus</taxon>
    </lineage>
</organism>
<evidence type="ECO:0000256" key="2">
    <source>
        <dbReference type="ARBA" id="ARBA00001911"/>
    </source>
</evidence>
<evidence type="ECO:0000313" key="10">
    <source>
        <dbReference type="Proteomes" id="UP000887578"/>
    </source>
</evidence>
<comment type="catalytic activity">
    <reaction evidence="1">
        <text>UDP-alpha-D-glucose = UDP-alpha-D-galactose</text>
        <dbReference type="Rhea" id="RHEA:22168"/>
        <dbReference type="ChEBI" id="CHEBI:58885"/>
        <dbReference type="ChEBI" id="CHEBI:66914"/>
        <dbReference type="EC" id="5.1.3.2"/>
    </reaction>
</comment>
<dbReference type="AlphaFoldDB" id="A0A914QVW0"/>
<evidence type="ECO:0000256" key="6">
    <source>
        <dbReference type="ARBA" id="ARBA00023144"/>
    </source>
</evidence>
<feature type="domain" description="NAD-dependent epimerase/dehydratase" evidence="8">
    <location>
        <begin position="3"/>
        <end position="28"/>
    </location>
</feature>
<evidence type="ECO:0000259" key="9">
    <source>
        <dbReference type="Pfam" id="PF16363"/>
    </source>
</evidence>
<evidence type="ECO:0000256" key="7">
    <source>
        <dbReference type="ARBA" id="ARBA00023235"/>
    </source>
</evidence>
<comment type="cofactor">
    <cofactor evidence="2">
        <name>NAD(+)</name>
        <dbReference type="ChEBI" id="CHEBI:57540"/>
    </cofactor>
</comment>
<reference evidence="11" key="1">
    <citation type="submission" date="2022-11" db="UniProtKB">
        <authorList>
            <consortium name="WormBaseParasite"/>
        </authorList>
    </citation>
    <scope>IDENTIFICATION</scope>
</reference>
<accession>A0A914QVW0</accession>
<dbReference type="WBParaSite" id="PDA_v2.g7914.t1">
    <property type="protein sequence ID" value="PDA_v2.g7914.t1"/>
    <property type="gene ID" value="PDA_v2.g7914"/>
</dbReference>
<keyword evidence="6" id="KW-0119">Carbohydrate metabolism</keyword>
<dbReference type="Proteomes" id="UP000887578">
    <property type="component" value="Unplaced"/>
</dbReference>
<proteinExistence type="predicted"/>
<comment type="pathway">
    <text evidence="3">Carbohydrate metabolism; galactose metabolism.</text>
</comment>
<name>A0A914QVW0_9BILA</name>
<dbReference type="GO" id="GO:0003824">
    <property type="term" value="F:catalytic activity"/>
    <property type="evidence" value="ECO:0007669"/>
    <property type="project" value="UniProtKB-ARBA"/>
</dbReference>
<dbReference type="SUPFAM" id="SSF51735">
    <property type="entry name" value="NAD(P)-binding Rossmann-fold domains"/>
    <property type="match status" value="1"/>
</dbReference>
<dbReference type="Pfam" id="PF01370">
    <property type="entry name" value="Epimerase"/>
    <property type="match status" value="1"/>
</dbReference>
<keyword evidence="6" id="KW-0299">Galactose metabolism</keyword>
<dbReference type="Pfam" id="PF16363">
    <property type="entry name" value="GDP_Man_Dehyd"/>
    <property type="match status" value="1"/>
</dbReference>
<keyword evidence="5" id="KW-0520">NAD</keyword>
<evidence type="ECO:0000256" key="5">
    <source>
        <dbReference type="ARBA" id="ARBA00023027"/>
    </source>
</evidence>
<evidence type="ECO:0000256" key="1">
    <source>
        <dbReference type="ARBA" id="ARBA00000083"/>
    </source>
</evidence>
<dbReference type="InterPro" id="IPR001509">
    <property type="entry name" value="Epimerase_deHydtase"/>
</dbReference>
<dbReference type="PANTHER" id="PTHR43725:SF47">
    <property type="entry name" value="UDP-GLUCOSE 4-EPIMERASE"/>
    <property type="match status" value="1"/>
</dbReference>
<dbReference type="InterPro" id="IPR016040">
    <property type="entry name" value="NAD(P)-bd_dom"/>
</dbReference>
<evidence type="ECO:0000256" key="3">
    <source>
        <dbReference type="ARBA" id="ARBA00004947"/>
    </source>
</evidence>
<evidence type="ECO:0000313" key="11">
    <source>
        <dbReference type="WBParaSite" id="PDA_v2.g7914.t1"/>
    </source>
</evidence>
<keyword evidence="7" id="KW-0413">Isomerase</keyword>
<evidence type="ECO:0000259" key="8">
    <source>
        <dbReference type="Pfam" id="PF01370"/>
    </source>
</evidence>
<feature type="domain" description="NAD(P)-binding" evidence="9">
    <location>
        <begin position="74"/>
        <end position="206"/>
    </location>
</feature>
<keyword evidence="10" id="KW-1185">Reference proteome</keyword>
<dbReference type="EC" id="5.1.3.2" evidence="4"/>
<dbReference type="PANTHER" id="PTHR43725">
    <property type="entry name" value="UDP-GLUCOSE 4-EPIMERASE"/>
    <property type="match status" value="1"/>
</dbReference>
<dbReference type="InterPro" id="IPR036291">
    <property type="entry name" value="NAD(P)-bd_dom_sf"/>
</dbReference>
<protein>
    <recommendedName>
        <fullName evidence="4">UDP-glucose 4-epimerase</fullName>
        <ecNumber evidence="4">5.1.3.2</ecNumber>
    </recommendedName>
</protein>
<evidence type="ECO:0000256" key="4">
    <source>
        <dbReference type="ARBA" id="ARBA00013189"/>
    </source>
</evidence>